<proteinExistence type="predicted"/>
<name>A0ACB1B7T0_MELEN</name>
<evidence type="ECO:0000313" key="1">
    <source>
        <dbReference type="EMBL" id="CAK5128265.1"/>
    </source>
</evidence>
<organism evidence="1 2">
    <name type="scientific">Meloidogyne enterolobii</name>
    <name type="common">Root-knot nematode worm</name>
    <name type="synonym">Meloidogyne mayaguensis</name>
    <dbReference type="NCBI Taxonomy" id="390850"/>
    <lineage>
        <taxon>Eukaryota</taxon>
        <taxon>Metazoa</taxon>
        <taxon>Ecdysozoa</taxon>
        <taxon>Nematoda</taxon>
        <taxon>Chromadorea</taxon>
        <taxon>Rhabditida</taxon>
        <taxon>Tylenchina</taxon>
        <taxon>Tylenchomorpha</taxon>
        <taxon>Tylenchoidea</taxon>
        <taxon>Meloidogynidae</taxon>
        <taxon>Meloidogyninae</taxon>
        <taxon>Meloidogyne</taxon>
    </lineage>
</organism>
<protein>
    <submittedName>
        <fullName evidence="1">Uncharacterized protein</fullName>
    </submittedName>
</protein>
<gene>
    <name evidence="1" type="ORF">MENTE1834_LOCUS48789</name>
</gene>
<evidence type="ECO:0000313" key="2">
    <source>
        <dbReference type="Proteomes" id="UP001497535"/>
    </source>
</evidence>
<reference evidence="1" key="1">
    <citation type="submission" date="2023-11" db="EMBL/GenBank/DDBJ databases">
        <authorList>
            <person name="Poullet M."/>
        </authorList>
    </citation>
    <scope>NUCLEOTIDE SEQUENCE</scope>
    <source>
        <strain evidence="1">E1834</strain>
    </source>
</reference>
<comment type="caution">
    <text evidence="1">The sequence shown here is derived from an EMBL/GenBank/DDBJ whole genome shotgun (WGS) entry which is preliminary data.</text>
</comment>
<dbReference type="EMBL" id="CAVMJV010000259">
    <property type="protein sequence ID" value="CAK5128265.1"/>
    <property type="molecule type" value="Genomic_DNA"/>
</dbReference>
<accession>A0ACB1B7T0</accession>
<dbReference type="Proteomes" id="UP001497535">
    <property type="component" value="Unassembled WGS sequence"/>
</dbReference>
<keyword evidence="2" id="KW-1185">Reference proteome</keyword>
<sequence>MCSPIIEAGKYKIRSSSHNFRKAAKFTGKTSASILASSAAFIGLDYLASYFLENPDISAILLTSIGLFGITILLLTTHYIMKLYKKFKNTNHREESNNEQNPPLTSIELQTLRQIASQLSPTH</sequence>